<gene>
    <name evidence="2" type="ORF">GKQ51_06825</name>
</gene>
<dbReference type="Pfam" id="PF01797">
    <property type="entry name" value="Y1_Tnp"/>
    <property type="match status" value="1"/>
</dbReference>
<dbReference type="NCBIfam" id="NF047646">
    <property type="entry name" value="REP_Tyr_transpos"/>
    <property type="match status" value="1"/>
</dbReference>
<evidence type="ECO:0000313" key="2">
    <source>
        <dbReference type="EMBL" id="QQE90024.1"/>
    </source>
</evidence>
<proteinExistence type="predicted"/>
<dbReference type="Gene3D" id="3.30.70.1290">
    <property type="entry name" value="Transposase IS200-like"/>
    <property type="match status" value="1"/>
</dbReference>
<evidence type="ECO:0000259" key="1">
    <source>
        <dbReference type="SMART" id="SM01321"/>
    </source>
</evidence>
<dbReference type="RefSeq" id="WP_198867505.1">
    <property type="nucleotide sequence ID" value="NZ_CP066310.1"/>
</dbReference>
<dbReference type="InterPro" id="IPR052715">
    <property type="entry name" value="RAYT_transposase"/>
</dbReference>
<dbReference type="PANTHER" id="PTHR36966">
    <property type="entry name" value="REP-ASSOCIATED TYROSINE TRANSPOSASE"/>
    <property type="match status" value="1"/>
</dbReference>
<protein>
    <submittedName>
        <fullName evidence="2">Transposase</fullName>
    </submittedName>
</protein>
<dbReference type="InterPro" id="IPR002686">
    <property type="entry name" value="Transposase_17"/>
</dbReference>
<dbReference type="Proteomes" id="UP000596192">
    <property type="component" value="Chromosome"/>
</dbReference>
<accession>A0AAP9YFN4</accession>
<sequence>MPNTTAPHATNLRRGRFSEFGRTYLITTTTHERRPIFRNFRAGRLLVNEMRLSEQNNLVESLAWVIMPDHLHWLLVLRDGSLANLLKRIKARSTQAINRELHWRGQLWQRGYHDRAMRRNDDLQAMARYIVANPLRAGISSRLADYPLWDAVWL</sequence>
<dbReference type="GO" id="GO:0043565">
    <property type="term" value="F:sequence-specific DNA binding"/>
    <property type="evidence" value="ECO:0007669"/>
    <property type="project" value="TreeGrafter"/>
</dbReference>
<dbReference type="PANTHER" id="PTHR36966:SF1">
    <property type="entry name" value="REP-ASSOCIATED TYROSINE TRANSPOSASE"/>
    <property type="match status" value="1"/>
</dbReference>
<reference evidence="2 3" key="1">
    <citation type="submission" date="2020-12" db="EMBL/GenBank/DDBJ databases">
        <title>Genomic Analysis and Response surface optimization of nitrogen-fixing conditions for A. chroococcum strain HR1, Isolation from rhizosphere soil.</title>
        <authorList>
            <person name="Li J."/>
            <person name="Yang H."/>
            <person name="Liu H."/>
            <person name="Wang C."/>
            <person name="Tian Y."/>
            <person name="Lu X.Y."/>
        </authorList>
    </citation>
    <scope>NUCLEOTIDE SEQUENCE [LARGE SCALE GENOMIC DNA]</scope>
    <source>
        <strain evidence="2 3">HR1</strain>
    </source>
</reference>
<dbReference type="AlphaFoldDB" id="A0AAP9YFN4"/>
<dbReference type="SUPFAM" id="SSF143422">
    <property type="entry name" value="Transposase IS200-like"/>
    <property type="match status" value="1"/>
</dbReference>
<name>A0AAP9YFN4_9GAMM</name>
<organism evidence="2 3">
    <name type="scientific">Azotobacter chroococcum</name>
    <dbReference type="NCBI Taxonomy" id="353"/>
    <lineage>
        <taxon>Bacteria</taxon>
        <taxon>Pseudomonadati</taxon>
        <taxon>Pseudomonadota</taxon>
        <taxon>Gammaproteobacteria</taxon>
        <taxon>Pseudomonadales</taxon>
        <taxon>Pseudomonadaceae</taxon>
        <taxon>Azotobacter</taxon>
    </lineage>
</organism>
<feature type="domain" description="Transposase IS200-like" evidence="1">
    <location>
        <begin position="19"/>
        <end position="133"/>
    </location>
</feature>
<dbReference type="InterPro" id="IPR036515">
    <property type="entry name" value="Transposase_17_sf"/>
</dbReference>
<dbReference type="GO" id="GO:0004803">
    <property type="term" value="F:transposase activity"/>
    <property type="evidence" value="ECO:0007669"/>
    <property type="project" value="InterPro"/>
</dbReference>
<dbReference type="EMBL" id="CP066310">
    <property type="protein sequence ID" value="QQE90024.1"/>
    <property type="molecule type" value="Genomic_DNA"/>
</dbReference>
<dbReference type="SMART" id="SM01321">
    <property type="entry name" value="Y1_Tnp"/>
    <property type="match status" value="1"/>
</dbReference>
<evidence type="ECO:0000313" key="3">
    <source>
        <dbReference type="Proteomes" id="UP000596192"/>
    </source>
</evidence>
<dbReference type="GO" id="GO:0006313">
    <property type="term" value="P:DNA transposition"/>
    <property type="evidence" value="ECO:0007669"/>
    <property type="project" value="InterPro"/>
</dbReference>